<dbReference type="GO" id="GO:0022857">
    <property type="term" value="F:transmembrane transporter activity"/>
    <property type="evidence" value="ECO:0007669"/>
    <property type="project" value="InterPro"/>
</dbReference>
<dbReference type="SUPFAM" id="SSF53850">
    <property type="entry name" value="Periplasmic binding protein-like II"/>
    <property type="match status" value="1"/>
</dbReference>
<dbReference type="AlphaFoldDB" id="A0A4Y8WXR0"/>
<proteinExistence type="predicted"/>
<organism evidence="2 3">
    <name type="scientific">Micrococcus flavus</name>
    <dbReference type="NCBI Taxonomy" id="384602"/>
    <lineage>
        <taxon>Bacteria</taxon>
        <taxon>Bacillati</taxon>
        <taxon>Actinomycetota</taxon>
        <taxon>Actinomycetes</taxon>
        <taxon>Micrococcales</taxon>
        <taxon>Micrococcaceae</taxon>
        <taxon>Micrococcus</taxon>
    </lineage>
</organism>
<dbReference type="Gene3D" id="3.40.190.120">
    <property type="entry name" value="Osmoprotection protein (prox), domain 2"/>
    <property type="match status" value="1"/>
</dbReference>
<evidence type="ECO:0000313" key="2">
    <source>
        <dbReference type="EMBL" id="MBB4883884.1"/>
    </source>
</evidence>
<keyword evidence="3" id="KW-1185">Reference proteome</keyword>
<dbReference type="PROSITE" id="PS51318">
    <property type="entry name" value="TAT"/>
    <property type="match status" value="1"/>
</dbReference>
<dbReference type="EMBL" id="JACHMC010000001">
    <property type="protein sequence ID" value="MBB4883884.1"/>
    <property type="molecule type" value="Genomic_DNA"/>
</dbReference>
<reference evidence="2 3" key="1">
    <citation type="submission" date="2020-08" db="EMBL/GenBank/DDBJ databases">
        <title>Sequencing the genomes of 1000 actinobacteria strains.</title>
        <authorList>
            <person name="Klenk H.-P."/>
        </authorList>
    </citation>
    <scope>NUCLEOTIDE SEQUENCE [LARGE SCALE GENOMIC DNA]</scope>
    <source>
        <strain evidence="2 3">DSM 19079</strain>
    </source>
</reference>
<dbReference type="GO" id="GO:0043190">
    <property type="term" value="C:ATP-binding cassette (ABC) transporter complex"/>
    <property type="evidence" value="ECO:0007669"/>
    <property type="project" value="InterPro"/>
</dbReference>
<dbReference type="InterPro" id="IPR007210">
    <property type="entry name" value="ABC_Gly_betaine_transp_sub-bd"/>
</dbReference>
<dbReference type="CDD" id="cd13606">
    <property type="entry name" value="PBP2_ProX_like"/>
    <property type="match status" value="1"/>
</dbReference>
<protein>
    <submittedName>
        <fullName evidence="2">Osmoprotectant transport system substrate-binding protein</fullName>
    </submittedName>
</protein>
<accession>A0A4Y8WXR0</accession>
<evidence type="ECO:0000259" key="1">
    <source>
        <dbReference type="Pfam" id="PF04069"/>
    </source>
</evidence>
<gene>
    <name evidence="2" type="ORF">BJ976_002235</name>
</gene>
<sequence>MASSPSRPGSLPARLSDAVTPRRRAVLGMLAAAPLLAACGGDPLSAASSSPAAQADASSGGAGDVIRVGSANFAESEILGELYAQALEAEGLQVERKMQIGAREVYIAALQDGSVDVVPEYTGNLLGYFDKEATASSSEEVAAALEGALPQGLTALTPAAAENKDSYNVTAGFSKEHGITSLEDLAGYEGTLRIGGLPELAGRDYGAGLSGLTEIYGVPQEKMAFTPISDAGGPLTVRALTDGDVDVANIFSTTPAIQENGFVTLEDPKGMITAQNVVPLMSTAKVSDRVRTALDAVQKELTTDDLLAMNAATMGEEKKQPRQVAADWLRQKGLV</sequence>
<dbReference type="OrthoDB" id="9781705at2"/>
<name>A0A4Y8WXR0_9MICC</name>
<comment type="caution">
    <text evidence="2">The sequence shown here is derived from an EMBL/GenBank/DDBJ whole genome shotgun (WGS) entry which is preliminary data.</text>
</comment>
<dbReference type="Pfam" id="PF04069">
    <property type="entry name" value="OpuAC"/>
    <property type="match status" value="1"/>
</dbReference>
<feature type="domain" description="ABC-type glycine betaine transport system substrate-binding" evidence="1">
    <location>
        <begin position="66"/>
        <end position="331"/>
    </location>
</feature>
<evidence type="ECO:0000313" key="3">
    <source>
        <dbReference type="Proteomes" id="UP000560081"/>
    </source>
</evidence>
<dbReference type="Gene3D" id="3.40.190.10">
    <property type="entry name" value="Periplasmic binding protein-like II"/>
    <property type="match status" value="1"/>
</dbReference>
<dbReference type="Proteomes" id="UP000560081">
    <property type="component" value="Unassembled WGS sequence"/>
</dbReference>
<dbReference type="InterPro" id="IPR006311">
    <property type="entry name" value="TAT_signal"/>
</dbReference>
<dbReference type="RefSeq" id="WP_135030593.1">
    <property type="nucleotide sequence ID" value="NZ_BMLA01000007.1"/>
</dbReference>